<dbReference type="Gene3D" id="3.30.70.360">
    <property type="match status" value="1"/>
</dbReference>
<evidence type="ECO:0000256" key="3">
    <source>
        <dbReference type="ARBA" id="ARBA00022801"/>
    </source>
</evidence>
<protein>
    <submittedName>
        <fullName evidence="7">M20 family metallopeptidase</fullName>
    </submittedName>
</protein>
<dbReference type="InterPro" id="IPR002933">
    <property type="entry name" value="Peptidase_M20"/>
</dbReference>
<dbReference type="PROSITE" id="PS00758">
    <property type="entry name" value="ARGE_DAPE_CPG2_1"/>
    <property type="match status" value="1"/>
</dbReference>
<keyword evidence="2" id="KW-0479">Metal-binding</keyword>
<dbReference type="PANTHER" id="PTHR43808">
    <property type="entry name" value="ACETYLORNITHINE DEACETYLASE"/>
    <property type="match status" value="1"/>
</dbReference>
<dbReference type="InterPro" id="IPR017150">
    <property type="entry name" value="Pept_M20_glutamate_carboxypep"/>
</dbReference>
<dbReference type="GO" id="GO:0016787">
    <property type="term" value="F:hydrolase activity"/>
    <property type="evidence" value="ECO:0007669"/>
    <property type="project" value="UniProtKB-KW"/>
</dbReference>
<accession>A0A6N9YJ59</accession>
<evidence type="ECO:0000256" key="4">
    <source>
        <dbReference type="ARBA" id="ARBA00022833"/>
    </source>
</evidence>
<dbReference type="Pfam" id="PF07687">
    <property type="entry name" value="M20_dimer"/>
    <property type="match status" value="1"/>
</dbReference>
<comment type="caution">
    <text evidence="7">The sequence shown here is derived from an EMBL/GenBank/DDBJ whole genome shotgun (WGS) entry which is preliminary data.</text>
</comment>
<dbReference type="InterPro" id="IPR050072">
    <property type="entry name" value="Peptidase_M20A"/>
</dbReference>
<feature type="domain" description="Peptidase M20 dimerisation" evidence="6">
    <location>
        <begin position="183"/>
        <end position="273"/>
    </location>
</feature>
<dbReference type="PIRSF" id="PIRSF037238">
    <property type="entry name" value="Carboxypeptidase_G2"/>
    <property type="match status" value="1"/>
</dbReference>
<feature type="active site" description="Proton acceptor" evidence="5">
    <location>
        <position position="147"/>
    </location>
</feature>
<name>A0A6N9YJ59_9ACTN</name>
<keyword evidence="3" id="KW-0378">Hydrolase</keyword>
<organism evidence="7 8">
    <name type="scientific">Phytoactinopolyspora alkaliphila</name>
    <dbReference type="NCBI Taxonomy" id="1783498"/>
    <lineage>
        <taxon>Bacteria</taxon>
        <taxon>Bacillati</taxon>
        <taxon>Actinomycetota</taxon>
        <taxon>Actinomycetes</taxon>
        <taxon>Jiangellales</taxon>
        <taxon>Jiangellaceae</taxon>
        <taxon>Phytoactinopolyspora</taxon>
    </lineage>
</organism>
<proteinExistence type="predicted"/>
<keyword evidence="4" id="KW-0862">Zinc</keyword>
<dbReference type="CDD" id="cd03885">
    <property type="entry name" value="M20_CPDG2"/>
    <property type="match status" value="1"/>
</dbReference>
<dbReference type="PANTHER" id="PTHR43808:SF9">
    <property type="entry name" value="BLL0789 PROTEIN"/>
    <property type="match status" value="1"/>
</dbReference>
<dbReference type="Proteomes" id="UP000469185">
    <property type="component" value="Unassembled WGS sequence"/>
</dbReference>
<evidence type="ECO:0000259" key="6">
    <source>
        <dbReference type="Pfam" id="PF07687"/>
    </source>
</evidence>
<dbReference type="InterPro" id="IPR001261">
    <property type="entry name" value="ArgE/DapE_CS"/>
</dbReference>
<gene>
    <name evidence="7" type="ORF">G1H11_06665</name>
</gene>
<evidence type="ECO:0000313" key="7">
    <source>
        <dbReference type="EMBL" id="NED94992.1"/>
    </source>
</evidence>
<dbReference type="Pfam" id="PF01546">
    <property type="entry name" value="Peptidase_M20"/>
    <property type="match status" value="1"/>
</dbReference>
<dbReference type="InterPro" id="IPR011650">
    <property type="entry name" value="Peptidase_M20_dimer"/>
</dbReference>
<feature type="active site" evidence="5">
    <location>
        <position position="87"/>
    </location>
</feature>
<evidence type="ECO:0000256" key="5">
    <source>
        <dbReference type="PIRSR" id="PIRSR037238-1"/>
    </source>
</evidence>
<dbReference type="SUPFAM" id="SSF53187">
    <property type="entry name" value="Zn-dependent exopeptidases"/>
    <property type="match status" value="1"/>
</dbReference>
<comment type="cofactor">
    <cofactor evidence="1">
        <name>Zn(2+)</name>
        <dbReference type="ChEBI" id="CHEBI:29105"/>
    </cofactor>
</comment>
<dbReference type="SUPFAM" id="SSF55031">
    <property type="entry name" value="Bacterial exopeptidase dimerisation domain"/>
    <property type="match status" value="1"/>
</dbReference>
<evidence type="ECO:0000256" key="1">
    <source>
        <dbReference type="ARBA" id="ARBA00001947"/>
    </source>
</evidence>
<evidence type="ECO:0000256" key="2">
    <source>
        <dbReference type="ARBA" id="ARBA00022723"/>
    </source>
</evidence>
<keyword evidence="8" id="KW-1185">Reference proteome</keyword>
<reference evidence="7 8" key="1">
    <citation type="submission" date="2020-02" db="EMBL/GenBank/DDBJ databases">
        <authorList>
            <person name="Li X.-J."/>
            <person name="Feng X.-M."/>
        </authorList>
    </citation>
    <scope>NUCLEOTIDE SEQUENCE [LARGE SCALE GENOMIC DNA]</scope>
    <source>
        <strain evidence="7 8">CGMCC 4.7225</strain>
    </source>
</reference>
<dbReference type="EMBL" id="JAAGOB010000003">
    <property type="protein sequence ID" value="NED94992.1"/>
    <property type="molecule type" value="Genomic_DNA"/>
</dbReference>
<sequence length="385" mass="39973">MTMRTATTREPQATDWLGLLEDLVNTDSAPDDHAGIDAVYGKLAPVVEQLGFTVKKLATDGGPDAMLARRHGSRGDARRVLMVGHVDTVFARGTAQARPFTIAGERAYGPGVADMKGGLVVILAALSRLDDAALAGLDITVLFNGDEESGSVFSRPVIEEAATGQDAALIFEAARPSGAIVSSRRGVARYRLDVTGRASHSGSNPQAGANALETLAHTIIGIQDAGRRIDGATVTAVLAEGGSRPNIVPAAASVHVDARFDDDRADQAVERELGKLTGEGPVEGTVTRLTRYAGRPAFGRPYTELARAYTDAGRELGVQIETVSAGGVSDANFTAALGVPTIDGLGPSGGRAHTDDEYIELATVQKRASVCAALLSRLSSAASPH</sequence>
<dbReference type="InterPro" id="IPR036264">
    <property type="entry name" value="Bact_exopeptidase_dim_dom"/>
</dbReference>
<dbReference type="Gene3D" id="3.40.630.10">
    <property type="entry name" value="Zn peptidases"/>
    <property type="match status" value="1"/>
</dbReference>
<dbReference type="AlphaFoldDB" id="A0A6N9YJ59"/>
<dbReference type="GO" id="GO:0046872">
    <property type="term" value="F:metal ion binding"/>
    <property type="evidence" value="ECO:0007669"/>
    <property type="project" value="UniProtKB-KW"/>
</dbReference>
<evidence type="ECO:0000313" key="8">
    <source>
        <dbReference type="Proteomes" id="UP000469185"/>
    </source>
</evidence>